<feature type="compositionally biased region" description="Basic and acidic residues" evidence="1">
    <location>
        <begin position="325"/>
        <end position="336"/>
    </location>
</feature>
<keyword evidence="2" id="KW-0812">Transmembrane</keyword>
<protein>
    <submittedName>
        <fullName evidence="3">Uncharacterized protein</fullName>
    </submittedName>
</protein>
<keyword evidence="4" id="KW-1185">Reference proteome</keyword>
<keyword evidence="2" id="KW-1133">Transmembrane helix</keyword>
<gene>
    <name evidence="3" type="ORF">PENDEC_c025G06125</name>
</gene>
<evidence type="ECO:0000313" key="3">
    <source>
        <dbReference type="EMBL" id="OQD70220.1"/>
    </source>
</evidence>
<evidence type="ECO:0000256" key="2">
    <source>
        <dbReference type="SAM" id="Phobius"/>
    </source>
</evidence>
<feature type="region of interest" description="Disordered" evidence="1">
    <location>
        <begin position="192"/>
        <end position="273"/>
    </location>
</feature>
<feature type="region of interest" description="Disordered" evidence="1">
    <location>
        <begin position="290"/>
        <end position="392"/>
    </location>
</feature>
<feature type="compositionally biased region" description="Basic and acidic residues" evidence="1">
    <location>
        <begin position="157"/>
        <end position="166"/>
    </location>
</feature>
<feature type="region of interest" description="Disordered" evidence="1">
    <location>
        <begin position="105"/>
        <end position="177"/>
    </location>
</feature>
<reference evidence="4" key="1">
    <citation type="journal article" date="2017" name="Nat. Microbiol.">
        <title>Global analysis of biosynthetic gene clusters reveals vast potential of secondary metabolite production in Penicillium species.</title>
        <authorList>
            <person name="Nielsen J.C."/>
            <person name="Grijseels S."/>
            <person name="Prigent S."/>
            <person name="Ji B."/>
            <person name="Dainat J."/>
            <person name="Nielsen K.F."/>
            <person name="Frisvad J.C."/>
            <person name="Workman M."/>
            <person name="Nielsen J."/>
        </authorList>
    </citation>
    <scope>NUCLEOTIDE SEQUENCE [LARGE SCALE GENOMIC DNA]</scope>
    <source>
        <strain evidence="4">IBT 11843</strain>
    </source>
</reference>
<feature type="compositionally biased region" description="Acidic residues" evidence="1">
    <location>
        <begin position="135"/>
        <end position="144"/>
    </location>
</feature>
<name>A0A1V6NZX6_PENDC</name>
<dbReference type="OrthoDB" id="4309132at2759"/>
<feature type="transmembrane region" description="Helical" evidence="2">
    <location>
        <begin position="689"/>
        <end position="707"/>
    </location>
</feature>
<sequence>MYSSHRVLIGNRWLILLPGSFLFLTSAPFSPSFHLFNMESSDSPFSNLDLWCDWTGERNDPVEVVVSVDVWCIPNHHLPVLNTRTSSTLHIVDYGISLKKAKSEKADSVSGDLRTPGSPIEIRETREPLTPADQVDVEDADPHDEYEYTPSDSDPDDIVHIARPDGQEGQDGEDSGLADPFYAALFVANEETPLASPNPRKRNAKAASLPDSVTDSERSYGGSKHKAVTADSNKRTESSTSKHAKKPSLIPRPVSSLGQFPREGTNITLPKPMDYKSTLEEGYRRWEASIAPAVGQDNDTGGGILEELGRSNAPSPETPKASLGRAEDTGESKLVQDCESVSMDASQGSPPDMAMFSASPKSRSALNNESSGGELVQQRDVSPCPSSSGWSHSPITGPQLILTDGAFHIQSPDDLQPAAYEISITFLLPLQTGRPRGWWELVVPGLPRLARNEHGYVYFRTPAGQGMEFRTTHFKRYNLMESCLMAQFLIPSKLVIPLRPCEPRFYGFLKDFKVTQAIRAEVVADKDEDSQSHIVKYRAVCSIDLIQRDFWAESCGFCIWINGGPEGEFLCQLPEPRQGFETIHLRASVPGLVGNSKVQIICNPTHLGMFVLAWEVKTPRARSAMWMPRIRAGQDKADIGEGLQAEFEDAELDDAEFKDAEPLETPDVVRADPMNGNELRNKRRRGTPYWKRALQIWLGLFLFFILVRLADRVHKKWCVCPVAEVEAEPVPEREGEHLSETPVEEPIREEPIMKDPIMEEPVLQVIVPTSVPLRDRIDYFLGWRGPIPNA</sequence>
<feature type="compositionally biased region" description="Low complexity" evidence="1">
    <location>
        <begin position="382"/>
        <end position="392"/>
    </location>
</feature>
<dbReference type="EMBL" id="MDYL01000025">
    <property type="protein sequence ID" value="OQD70220.1"/>
    <property type="molecule type" value="Genomic_DNA"/>
</dbReference>
<dbReference type="OMA" id="SFKRHTL"/>
<comment type="caution">
    <text evidence="3">The sequence shown here is derived from an EMBL/GenBank/DDBJ whole genome shotgun (WGS) entry which is preliminary data.</text>
</comment>
<dbReference type="Proteomes" id="UP000191522">
    <property type="component" value="Unassembled WGS sequence"/>
</dbReference>
<dbReference type="AlphaFoldDB" id="A0A1V6NZX6"/>
<organism evidence="3 4">
    <name type="scientific">Penicillium decumbens</name>
    <dbReference type="NCBI Taxonomy" id="69771"/>
    <lineage>
        <taxon>Eukaryota</taxon>
        <taxon>Fungi</taxon>
        <taxon>Dikarya</taxon>
        <taxon>Ascomycota</taxon>
        <taxon>Pezizomycotina</taxon>
        <taxon>Eurotiomycetes</taxon>
        <taxon>Eurotiomycetidae</taxon>
        <taxon>Eurotiales</taxon>
        <taxon>Aspergillaceae</taxon>
        <taxon>Penicillium</taxon>
    </lineage>
</organism>
<feature type="compositionally biased region" description="Polar residues" evidence="1">
    <location>
        <begin position="359"/>
        <end position="371"/>
    </location>
</feature>
<proteinExistence type="predicted"/>
<accession>A0A1V6NZX6</accession>
<evidence type="ECO:0000256" key="1">
    <source>
        <dbReference type="SAM" id="MobiDB-lite"/>
    </source>
</evidence>
<evidence type="ECO:0000313" key="4">
    <source>
        <dbReference type="Proteomes" id="UP000191522"/>
    </source>
</evidence>
<keyword evidence="2" id="KW-0472">Membrane</keyword>